<dbReference type="EMBL" id="UYYF01004602">
    <property type="protein sequence ID" value="VDN05767.1"/>
    <property type="molecule type" value="Genomic_DNA"/>
</dbReference>
<dbReference type="OMA" id="HSACISI"/>
<dbReference type="WBParaSite" id="TCLT_0000824101-mRNA-1">
    <property type="protein sequence ID" value="TCLT_0000824101-mRNA-1"/>
    <property type="gene ID" value="TCLT_0000824101"/>
</dbReference>
<evidence type="ECO:0000313" key="2">
    <source>
        <dbReference type="Proteomes" id="UP000276776"/>
    </source>
</evidence>
<dbReference type="OrthoDB" id="242257at2759"/>
<keyword evidence="2" id="KW-1185">Reference proteome</keyword>
<sequence>FTFFIININVVLADEHIWIPLSGTNTVASSSRSNECYVGEKECRKVGEKQNCVACRIVVHSACISILQQLQVSCKITYQEDKKIKKSVLSGIITGQSSELIGRHHWIHKWKQKGRCLHCDKSFQQKIFSDKV</sequence>
<proteinExistence type="predicted"/>
<dbReference type="STRING" id="103827.A0A0N5D5G0"/>
<reference evidence="3" key="1">
    <citation type="submission" date="2017-02" db="UniProtKB">
        <authorList>
            <consortium name="WormBaseParasite"/>
        </authorList>
    </citation>
    <scope>IDENTIFICATION</scope>
</reference>
<dbReference type="AlphaFoldDB" id="A0A0N5D5G0"/>
<evidence type="ECO:0000313" key="3">
    <source>
        <dbReference type="WBParaSite" id="TCLT_0000824101-mRNA-1"/>
    </source>
</evidence>
<gene>
    <name evidence="1" type="ORF">TCLT_LOCUS8230</name>
</gene>
<name>A0A0N5D5G0_THECL</name>
<organism evidence="3">
    <name type="scientific">Thelazia callipaeda</name>
    <name type="common">Oriental eyeworm</name>
    <name type="synonym">Parasitic nematode</name>
    <dbReference type="NCBI Taxonomy" id="103827"/>
    <lineage>
        <taxon>Eukaryota</taxon>
        <taxon>Metazoa</taxon>
        <taxon>Ecdysozoa</taxon>
        <taxon>Nematoda</taxon>
        <taxon>Chromadorea</taxon>
        <taxon>Rhabditida</taxon>
        <taxon>Spirurina</taxon>
        <taxon>Spiruromorpha</taxon>
        <taxon>Thelazioidea</taxon>
        <taxon>Thelaziidae</taxon>
        <taxon>Thelazia</taxon>
    </lineage>
</organism>
<protein>
    <submittedName>
        <fullName evidence="3">Diacylglycerol kinase</fullName>
    </submittedName>
</protein>
<reference evidence="1 2" key="2">
    <citation type="submission" date="2018-11" db="EMBL/GenBank/DDBJ databases">
        <authorList>
            <consortium name="Pathogen Informatics"/>
        </authorList>
    </citation>
    <scope>NUCLEOTIDE SEQUENCE [LARGE SCALE GENOMIC DNA]</scope>
</reference>
<accession>A0A0N5D5G0</accession>
<evidence type="ECO:0000313" key="1">
    <source>
        <dbReference type="EMBL" id="VDN05767.1"/>
    </source>
</evidence>
<dbReference type="Proteomes" id="UP000276776">
    <property type="component" value="Unassembled WGS sequence"/>
</dbReference>